<dbReference type="PANTHER" id="PTHR11669">
    <property type="entry name" value="REPLICATION FACTOR C / DNA POLYMERASE III GAMMA-TAU SUBUNIT"/>
    <property type="match status" value="1"/>
</dbReference>
<sequence>MKNRNWTTIGHEQILEILGKAVELDRMSHSFLITGIESVGKMTVALDIAKAANCEISNTKQRPCGECSQCQRIHSGYHTDVFTYDLEVKDDTNGRLSTTVTMEQLREDFLKKIHRKPFEGKTRVFIIASAELMRSEQSNILLKTLEEPPDNTIIILLAAGTEDLLETIVSRCQLLQLRPVSTEKVMAAIAGRDFQIEIDIKEIARLSRGRIGGAIR</sequence>
<reference evidence="1" key="1">
    <citation type="submission" date="2018-05" db="EMBL/GenBank/DDBJ databases">
        <authorList>
            <person name="Lanie J.A."/>
            <person name="Ng W.-L."/>
            <person name="Kazmierczak K.M."/>
            <person name="Andrzejewski T.M."/>
            <person name="Davidsen T.M."/>
            <person name="Wayne K.J."/>
            <person name="Tettelin H."/>
            <person name="Glass J.I."/>
            <person name="Rusch D."/>
            <person name="Podicherti R."/>
            <person name="Tsui H.-C.T."/>
            <person name="Winkler M.E."/>
        </authorList>
    </citation>
    <scope>NUCLEOTIDE SEQUENCE</scope>
</reference>
<organism evidence="1">
    <name type="scientific">marine metagenome</name>
    <dbReference type="NCBI Taxonomy" id="408172"/>
    <lineage>
        <taxon>unclassified sequences</taxon>
        <taxon>metagenomes</taxon>
        <taxon>ecological metagenomes</taxon>
    </lineage>
</organism>
<dbReference type="InterPro" id="IPR050238">
    <property type="entry name" value="DNA_Rep/Repair_Clamp_Loader"/>
</dbReference>
<dbReference type="GO" id="GO:0006261">
    <property type="term" value="P:DNA-templated DNA replication"/>
    <property type="evidence" value="ECO:0007669"/>
    <property type="project" value="TreeGrafter"/>
</dbReference>
<dbReference type="AlphaFoldDB" id="A0A382Z032"/>
<dbReference type="Pfam" id="PF13177">
    <property type="entry name" value="DNA_pol3_delta2"/>
    <property type="match status" value="1"/>
</dbReference>
<dbReference type="EMBL" id="UINC01179913">
    <property type="protein sequence ID" value="SVD88836.1"/>
    <property type="molecule type" value="Genomic_DNA"/>
</dbReference>
<accession>A0A382Z032</accession>
<feature type="non-terminal residue" evidence="1">
    <location>
        <position position="216"/>
    </location>
</feature>
<name>A0A382Z032_9ZZZZ</name>
<dbReference type="InterPro" id="IPR027417">
    <property type="entry name" value="P-loop_NTPase"/>
</dbReference>
<dbReference type="PANTHER" id="PTHR11669:SF8">
    <property type="entry name" value="DNA POLYMERASE III SUBUNIT DELTA"/>
    <property type="match status" value="1"/>
</dbReference>
<protein>
    <recommendedName>
        <fullName evidence="2">DNA polymerase III subunit delta</fullName>
    </recommendedName>
</protein>
<dbReference type="SUPFAM" id="SSF52540">
    <property type="entry name" value="P-loop containing nucleoside triphosphate hydrolases"/>
    <property type="match status" value="1"/>
</dbReference>
<evidence type="ECO:0008006" key="2">
    <source>
        <dbReference type="Google" id="ProtNLM"/>
    </source>
</evidence>
<proteinExistence type="predicted"/>
<gene>
    <name evidence="1" type="ORF">METZ01_LOCUS441690</name>
</gene>
<dbReference type="Gene3D" id="3.40.50.300">
    <property type="entry name" value="P-loop containing nucleotide triphosphate hydrolases"/>
    <property type="match status" value="1"/>
</dbReference>
<evidence type="ECO:0000313" key="1">
    <source>
        <dbReference type="EMBL" id="SVD88836.1"/>
    </source>
</evidence>